<dbReference type="CDD" id="cd11614">
    <property type="entry name" value="SAF_CpaB_FlgA_like"/>
    <property type="match status" value="1"/>
</dbReference>
<evidence type="ECO:0000259" key="5">
    <source>
        <dbReference type="SMART" id="SM00858"/>
    </source>
</evidence>
<dbReference type="Gene3D" id="3.90.1210.10">
    <property type="entry name" value="Antifreeze-like/N-acetylneuraminic acid synthase C-terminal domain"/>
    <property type="match status" value="1"/>
</dbReference>
<dbReference type="RefSeq" id="WP_069957078.1">
    <property type="nucleotide sequence ID" value="NZ_MCGG01000011.1"/>
</dbReference>
<keyword evidence="7" id="KW-1185">Reference proteome</keyword>
<dbReference type="Pfam" id="PF13144">
    <property type="entry name" value="ChapFlgA"/>
    <property type="match status" value="1"/>
</dbReference>
<dbReference type="InterPro" id="IPR017585">
    <property type="entry name" value="SAF_FlgA"/>
</dbReference>
<keyword evidence="6" id="KW-0969">Cilium</keyword>
<feature type="domain" description="SAF" evidence="5">
    <location>
        <begin position="205"/>
        <end position="267"/>
    </location>
</feature>
<dbReference type="GO" id="GO:0042597">
    <property type="term" value="C:periplasmic space"/>
    <property type="evidence" value="ECO:0007669"/>
    <property type="project" value="UniProtKB-SubCell"/>
</dbReference>
<gene>
    <name evidence="6" type="ORF">BEN30_05805</name>
</gene>
<keyword evidence="6" id="KW-0966">Cell projection</keyword>
<keyword evidence="6" id="KW-0282">Flagellum</keyword>
<evidence type="ECO:0000256" key="1">
    <source>
        <dbReference type="ARBA" id="ARBA00004418"/>
    </source>
</evidence>
<dbReference type="PANTHER" id="PTHR36307">
    <property type="entry name" value="FLAGELLA BASAL BODY P-RING FORMATION PROTEIN FLGA"/>
    <property type="match status" value="1"/>
</dbReference>
<feature type="chain" id="PRO_5009184164" evidence="4">
    <location>
        <begin position="21"/>
        <end position="337"/>
    </location>
</feature>
<keyword evidence="3" id="KW-0574">Periplasm</keyword>
<sequence length="337" mass="36505">MKHISLVLGFVVMFGAPAMAASITGQTTDTSQKIEDMTAVDGPDLNIVALNDHIVVQDGVIRLGEAFQGSGKYADRVIAYAPRPGSRAVFDARWLKQIAVAFKLNWRPRSTAERLVVERESQVISKSEVEDILFERLVAEGGDASSRAVLSNRSFRLHLPVGEDYLLGVDQISFEPSNGRFSAVLAWGTGKDERLRVTGRLEHMTEVPVLAKRMMGGDVIQQADLKWIDMPQARLARNAITDASHLIGMAAKRSISAGKAVTEGDIRRPKAISKGDSVTLILSTPTMRLTTKGSALESGAEGDTVRITNSQTRTVVEGIITGPGQVRVDPAVNMAMR</sequence>
<dbReference type="Proteomes" id="UP000095347">
    <property type="component" value="Unassembled WGS sequence"/>
</dbReference>
<dbReference type="GO" id="GO:0044780">
    <property type="term" value="P:bacterial-type flagellum assembly"/>
    <property type="evidence" value="ECO:0007669"/>
    <property type="project" value="InterPro"/>
</dbReference>
<name>A0A1E5QA98_9PROT</name>
<proteinExistence type="predicted"/>
<evidence type="ECO:0000313" key="6">
    <source>
        <dbReference type="EMBL" id="OEJ68720.1"/>
    </source>
</evidence>
<dbReference type="InterPro" id="IPR039246">
    <property type="entry name" value="Flagellar_FlgA"/>
</dbReference>
<evidence type="ECO:0000313" key="7">
    <source>
        <dbReference type="Proteomes" id="UP000095347"/>
    </source>
</evidence>
<dbReference type="OrthoDB" id="7727421at2"/>
<accession>A0A1E5QA98</accession>
<dbReference type="STRING" id="28181.BEN30_05805"/>
<reference evidence="7" key="1">
    <citation type="submission" date="2016-07" db="EMBL/GenBank/DDBJ databases">
        <authorList>
            <person name="Florea S."/>
            <person name="Webb J.S."/>
            <person name="Jaromczyk J."/>
            <person name="Schardl C.L."/>
        </authorList>
    </citation>
    <scope>NUCLEOTIDE SEQUENCE [LARGE SCALE GENOMIC DNA]</scope>
    <source>
        <strain evidence="7">MV-1</strain>
    </source>
</reference>
<dbReference type="EMBL" id="MCGG01000011">
    <property type="protein sequence ID" value="OEJ68720.1"/>
    <property type="molecule type" value="Genomic_DNA"/>
</dbReference>
<comment type="subcellular location">
    <subcellularLocation>
        <location evidence="1">Periplasm</location>
    </subcellularLocation>
</comment>
<dbReference type="Gene3D" id="2.30.30.760">
    <property type="match status" value="1"/>
</dbReference>
<protein>
    <submittedName>
        <fullName evidence="6">Flagella basal body P-ring formation protein FlgA</fullName>
    </submittedName>
</protein>
<comment type="caution">
    <text evidence="6">The sequence shown here is derived from an EMBL/GenBank/DDBJ whole genome shotgun (WGS) entry which is preliminary data.</text>
</comment>
<organism evidence="6 7">
    <name type="scientific">Magnetovibrio blakemorei</name>
    <dbReference type="NCBI Taxonomy" id="28181"/>
    <lineage>
        <taxon>Bacteria</taxon>
        <taxon>Pseudomonadati</taxon>
        <taxon>Pseudomonadota</taxon>
        <taxon>Alphaproteobacteria</taxon>
        <taxon>Rhodospirillales</taxon>
        <taxon>Magnetovibrionaceae</taxon>
        <taxon>Magnetovibrio</taxon>
    </lineage>
</organism>
<evidence type="ECO:0000256" key="4">
    <source>
        <dbReference type="SAM" id="SignalP"/>
    </source>
</evidence>
<dbReference type="InterPro" id="IPR013974">
    <property type="entry name" value="SAF"/>
</dbReference>
<dbReference type="AlphaFoldDB" id="A0A1E5QA98"/>
<dbReference type="SMART" id="SM00858">
    <property type="entry name" value="SAF"/>
    <property type="match status" value="1"/>
</dbReference>
<feature type="signal peptide" evidence="4">
    <location>
        <begin position="1"/>
        <end position="20"/>
    </location>
</feature>
<dbReference type="PANTHER" id="PTHR36307:SF1">
    <property type="entry name" value="FLAGELLA BASAL BODY P-RING FORMATION PROTEIN FLGA"/>
    <property type="match status" value="1"/>
</dbReference>
<keyword evidence="2 4" id="KW-0732">Signal</keyword>
<evidence type="ECO:0000256" key="2">
    <source>
        <dbReference type="ARBA" id="ARBA00022729"/>
    </source>
</evidence>
<dbReference type="NCBIfam" id="TIGR03170">
    <property type="entry name" value="flgA_cterm"/>
    <property type="match status" value="1"/>
</dbReference>
<evidence type="ECO:0000256" key="3">
    <source>
        <dbReference type="ARBA" id="ARBA00022764"/>
    </source>
</evidence>